<dbReference type="Proteomes" id="UP000199377">
    <property type="component" value="Unassembled WGS sequence"/>
</dbReference>
<protein>
    <submittedName>
        <fullName evidence="2">Proline racemase</fullName>
    </submittedName>
</protein>
<dbReference type="AlphaFoldDB" id="A0A1I3BYA8"/>
<evidence type="ECO:0000313" key="2">
    <source>
        <dbReference type="EMBL" id="SFH67294.1"/>
    </source>
</evidence>
<dbReference type="EMBL" id="FOQH01000001">
    <property type="protein sequence ID" value="SFH67294.1"/>
    <property type="molecule type" value="Genomic_DNA"/>
</dbReference>
<dbReference type="SFLD" id="SFLDS00028">
    <property type="entry name" value="Proline_Racemase"/>
    <property type="match status" value="1"/>
</dbReference>
<dbReference type="OrthoDB" id="181267at2"/>
<keyword evidence="3" id="KW-1185">Reference proteome</keyword>
<dbReference type="PIRSF" id="PIRSF029792">
    <property type="entry name" value="Pro_racemase"/>
    <property type="match status" value="1"/>
</dbReference>
<dbReference type="STRING" id="1114924.SAMN05216258_101439"/>
<proteinExistence type="inferred from homology"/>
<dbReference type="PANTHER" id="PTHR33442">
    <property type="entry name" value="TRANS-3-HYDROXY-L-PROLINE DEHYDRATASE"/>
    <property type="match status" value="1"/>
</dbReference>
<dbReference type="RefSeq" id="WP_092857357.1">
    <property type="nucleotide sequence ID" value="NZ_FOQH01000001.1"/>
</dbReference>
<dbReference type="PANTHER" id="PTHR33442:SF5">
    <property type="entry name" value="BIFUNCTIONAL TRANS-3-HYDROXY-L-PROLINE DEHYDRATASE_2-EPIMERASE"/>
    <property type="match status" value="1"/>
</dbReference>
<dbReference type="Gene3D" id="3.10.310.10">
    <property type="entry name" value="Diaminopimelate Epimerase, Chain A, domain 1"/>
    <property type="match status" value="2"/>
</dbReference>
<gene>
    <name evidence="2" type="ORF">SAMN05216258_101439</name>
</gene>
<organism evidence="2 3">
    <name type="scientific">Albimonas pacifica</name>
    <dbReference type="NCBI Taxonomy" id="1114924"/>
    <lineage>
        <taxon>Bacteria</taxon>
        <taxon>Pseudomonadati</taxon>
        <taxon>Pseudomonadota</taxon>
        <taxon>Alphaproteobacteria</taxon>
        <taxon>Rhodobacterales</taxon>
        <taxon>Paracoccaceae</taxon>
        <taxon>Albimonas</taxon>
    </lineage>
</organism>
<sequence length="347" mass="36841">MRSTKVIHVVSAHAEGEVGDVIVGGVAPPPGETLWDQRRWIAQDGALRDFVLNEPRGGVFRHVNLLVPPKRPEAVAAWIIMEPADTPPMSGSNAICVATVLLDAGIVEMREPVTEMILEAPGGLVRVRAQCRNGKAERITLENLPAFATRLAVPLEVEGLGTLTVDTAFGGDSFVVVDPQALGVALAPSEARDLAELGVRITAAADAAFAFEHPERPDWRHHSFCLFAGPATRAGAALSATSVVSIRPGKLDRSPTGTAVSARMALLHARGEMAVGETLTASSIIGSRFEGRILGETQVGGLRAIRPEISGRAWVTGIHQHMLDPDDPWPRGYRVADTWPGAGRAEG</sequence>
<dbReference type="NCBIfam" id="NF047722">
    <property type="entry name" value="T3LHypDht"/>
    <property type="match status" value="1"/>
</dbReference>
<comment type="similarity">
    <text evidence="1">Belongs to the proline racemase family.</text>
</comment>
<dbReference type="InterPro" id="IPR008794">
    <property type="entry name" value="Pro_racemase_fam"/>
</dbReference>
<evidence type="ECO:0000256" key="1">
    <source>
        <dbReference type="ARBA" id="ARBA00007529"/>
    </source>
</evidence>
<accession>A0A1I3BYA8</accession>
<dbReference type="GO" id="GO:0047580">
    <property type="term" value="F:4-hydroxyproline epimerase activity"/>
    <property type="evidence" value="ECO:0007669"/>
    <property type="project" value="TreeGrafter"/>
</dbReference>
<dbReference type="Pfam" id="PF05544">
    <property type="entry name" value="Pro_racemase"/>
    <property type="match status" value="1"/>
</dbReference>
<dbReference type="FunFam" id="3.10.310.10:FF:000005">
    <property type="entry name" value="Proline racemase"/>
    <property type="match status" value="1"/>
</dbReference>
<evidence type="ECO:0000313" key="3">
    <source>
        <dbReference type="Proteomes" id="UP000199377"/>
    </source>
</evidence>
<reference evidence="2 3" key="1">
    <citation type="submission" date="2016-10" db="EMBL/GenBank/DDBJ databases">
        <authorList>
            <person name="de Groot N.N."/>
        </authorList>
    </citation>
    <scope>NUCLEOTIDE SEQUENCE [LARGE SCALE GENOMIC DNA]</scope>
    <source>
        <strain evidence="2 3">CGMCC 1.11030</strain>
    </source>
</reference>
<name>A0A1I3BYA8_9RHOB</name>
<dbReference type="SUPFAM" id="SSF54506">
    <property type="entry name" value="Diaminopimelate epimerase-like"/>
    <property type="match status" value="1"/>
</dbReference>